<protein>
    <recommendedName>
        <fullName evidence="2">HEPN domain-containing protein</fullName>
    </recommendedName>
</protein>
<name>A0A7G9YQ28_9EURY</name>
<evidence type="ECO:0000259" key="2">
    <source>
        <dbReference type="Pfam" id="PF05168"/>
    </source>
</evidence>
<dbReference type="AlphaFoldDB" id="A0A7G9YQ28"/>
<reference evidence="5" key="1">
    <citation type="submission" date="2020-06" db="EMBL/GenBank/DDBJ databases">
        <title>Unique genomic features of the anaerobic methanotrophic archaea.</title>
        <authorList>
            <person name="Chadwick G.L."/>
            <person name="Skennerton C.T."/>
            <person name="Laso-Perez R."/>
            <person name="Leu A.O."/>
            <person name="Speth D.R."/>
            <person name="Yu H."/>
            <person name="Morgan-Lang C."/>
            <person name="Hatzenpichler R."/>
            <person name="Goudeau D."/>
            <person name="Malmstrom R."/>
            <person name="Brazelton W.J."/>
            <person name="Woyke T."/>
            <person name="Hallam S.J."/>
            <person name="Tyson G.W."/>
            <person name="Wegener G."/>
            <person name="Boetius A."/>
            <person name="Orphan V."/>
        </authorList>
    </citation>
    <scope>NUCLEOTIDE SEQUENCE</scope>
</reference>
<evidence type="ECO:0000313" key="4">
    <source>
        <dbReference type="EMBL" id="QNO49760.1"/>
    </source>
</evidence>
<dbReference type="Gene3D" id="1.20.120.330">
    <property type="entry name" value="Nucleotidyltransferases domain 2"/>
    <property type="match status" value="1"/>
</dbReference>
<evidence type="ECO:0000313" key="3">
    <source>
        <dbReference type="EMBL" id="QNO49655.1"/>
    </source>
</evidence>
<evidence type="ECO:0000313" key="5">
    <source>
        <dbReference type="EMBL" id="QNO50112.1"/>
    </source>
</evidence>
<dbReference type="Pfam" id="PF05168">
    <property type="entry name" value="HEPN"/>
    <property type="match status" value="1"/>
</dbReference>
<dbReference type="InterPro" id="IPR007842">
    <property type="entry name" value="HEPN_dom"/>
</dbReference>
<evidence type="ECO:0000256" key="1">
    <source>
        <dbReference type="ARBA" id="ARBA00038248"/>
    </source>
</evidence>
<sequence>MMQQNKLMELTPDKWGLLVYLGDHGAVDLTTVRRFMKDVAESRLAIAEDNLSVAEKLLEIGLSNRTVIHKSYYSMHHAARSAVYLQMQIDVTRHRSLVDKFKKLLIKKFGDETLAKQMNVWRMDRIKCDYDPNVEVAEDMCESAISDASMIIGISAIPAQSSTLHSWSYLSNF</sequence>
<dbReference type="PANTHER" id="PTHR36565:SF1">
    <property type="entry name" value="UPF0332 PROTEIN TM_1000"/>
    <property type="match status" value="1"/>
</dbReference>
<accession>A0A7G9YQ28</accession>
<feature type="domain" description="HEPN" evidence="2">
    <location>
        <begin position="41"/>
        <end position="153"/>
    </location>
</feature>
<proteinExistence type="inferred from homology"/>
<dbReference type="EMBL" id="MT631388">
    <property type="protein sequence ID" value="QNO49655.1"/>
    <property type="molecule type" value="Genomic_DNA"/>
</dbReference>
<gene>
    <name evidence="4" type="ORF">DMFPCFDI_00003</name>
    <name evidence="3" type="ORF">FBMMOPGC_00002</name>
    <name evidence="5" type="ORF">GDOAKEED_00016</name>
</gene>
<organism evidence="5">
    <name type="scientific">Candidatus Methanogaster sp. ANME-2c ERB4</name>
    <dbReference type="NCBI Taxonomy" id="2759911"/>
    <lineage>
        <taxon>Archaea</taxon>
        <taxon>Methanobacteriati</taxon>
        <taxon>Methanobacteriota</taxon>
        <taxon>Stenosarchaea group</taxon>
        <taxon>Methanomicrobia</taxon>
        <taxon>Methanosarcinales</taxon>
        <taxon>ANME-2 cluster</taxon>
        <taxon>Candidatus Methanogasteraceae</taxon>
        <taxon>Candidatus Methanogaster</taxon>
    </lineage>
</organism>
<dbReference type="EMBL" id="MT631396">
    <property type="protein sequence ID" value="QNO49760.1"/>
    <property type="molecule type" value="Genomic_DNA"/>
</dbReference>
<comment type="similarity">
    <text evidence="1">Belongs to the UPF0332 family.</text>
</comment>
<dbReference type="EMBL" id="MT631405">
    <property type="protein sequence ID" value="QNO50112.1"/>
    <property type="molecule type" value="Genomic_DNA"/>
</dbReference>
<dbReference type="InterPro" id="IPR052226">
    <property type="entry name" value="UPF0332_toxin"/>
</dbReference>
<dbReference type="PANTHER" id="PTHR36565">
    <property type="entry name" value="UPF0332 PROTEIN TM_1000"/>
    <property type="match status" value="1"/>
</dbReference>